<protein>
    <recommendedName>
        <fullName evidence="3">SHS2 domain-containing protein</fullName>
    </recommendedName>
</protein>
<dbReference type="EMBL" id="PFER01000034">
    <property type="protein sequence ID" value="PJE73506.1"/>
    <property type="molecule type" value="Genomic_DNA"/>
</dbReference>
<reference evidence="2" key="1">
    <citation type="submission" date="2017-09" db="EMBL/GenBank/DDBJ databases">
        <title>Depth-based differentiation of microbial function through sediment-hosted aquifers and enrichment of novel symbionts in the deep terrestrial subsurface.</title>
        <authorList>
            <person name="Probst A.J."/>
            <person name="Ladd B."/>
            <person name="Jarett J.K."/>
            <person name="Geller-Mcgrath D.E."/>
            <person name="Sieber C.M.K."/>
            <person name="Emerson J.B."/>
            <person name="Anantharaman K."/>
            <person name="Thomas B.C."/>
            <person name="Malmstrom R."/>
            <person name="Stieglmeier M."/>
            <person name="Klingl A."/>
            <person name="Woyke T."/>
            <person name="Ryan C.M."/>
            <person name="Banfield J.F."/>
        </authorList>
    </citation>
    <scope>NUCLEOTIDE SEQUENCE [LARGE SCALE GENOMIC DNA]</scope>
</reference>
<dbReference type="AlphaFoldDB" id="A0A2M8LA53"/>
<evidence type="ECO:0008006" key="3">
    <source>
        <dbReference type="Google" id="ProtNLM"/>
    </source>
</evidence>
<dbReference type="Gene3D" id="3.30.420.40">
    <property type="match status" value="2"/>
</dbReference>
<gene>
    <name evidence="1" type="ORF">COV02_02205</name>
</gene>
<accession>A0A2M8LA53</accession>
<dbReference type="Proteomes" id="UP000230959">
    <property type="component" value="Unassembled WGS sequence"/>
</dbReference>
<sequence>MQLFGKNKIDKKVLILDIGGATAGSAMAVFDKNGEAKIISYARKPVNFLFDVNLDASLRCTLNTITKLLEKSHQELVASTEIGNIDYVICVFSSPWFVSQTKEVLKTEKESFEVTDDVLVKLLEEEGRIFKENHPLFFSNNNEKSVEILEHNFMKVELNGYHTDQPIGKKAKTLKSYLYLSLGLRDAVDKFKKEISKFFPNVPIYFKTAPYVTFGSLYSITNIGTGFCVVNTGGETTDLYVVRDSYVDETITFPRGVNSFYRSLSKEFNITPREAVSMFASVLRGHRLESDYEKVKMILDKALSEWADFFEKVLKQASETKPLPIGMFLMSSDIMSSFFKEAVEQKHLAYYTEIGKPFKVVDINARWFMPHMPIKKDSNGKGIESDDTLMMELFFAKKFF</sequence>
<proteinExistence type="predicted"/>
<evidence type="ECO:0000313" key="1">
    <source>
        <dbReference type="EMBL" id="PJE73506.1"/>
    </source>
</evidence>
<name>A0A2M8LA53_9BACT</name>
<evidence type="ECO:0000313" key="2">
    <source>
        <dbReference type="Proteomes" id="UP000230959"/>
    </source>
</evidence>
<organism evidence="1 2">
    <name type="scientific">Candidatus Terrybacteria bacterium CG10_big_fil_rev_8_21_14_0_10_41_10</name>
    <dbReference type="NCBI Taxonomy" id="1975026"/>
    <lineage>
        <taxon>Bacteria</taxon>
        <taxon>Candidatus Terryibacteriota</taxon>
    </lineage>
</organism>
<comment type="caution">
    <text evidence="1">The sequence shown here is derived from an EMBL/GenBank/DDBJ whole genome shotgun (WGS) entry which is preliminary data.</text>
</comment>